<evidence type="ECO:0000256" key="1">
    <source>
        <dbReference type="SAM" id="Coils"/>
    </source>
</evidence>
<comment type="caution">
    <text evidence="4">The sequence shown here is derived from an EMBL/GenBank/DDBJ whole genome shotgun (WGS) entry which is preliminary data.</text>
</comment>
<dbReference type="EMBL" id="NEDP02004422">
    <property type="protein sequence ID" value="OWF45650.1"/>
    <property type="molecule type" value="Genomic_DNA"/>
</dbReference>
<dbReference type="OrthoDB" id="10400676at2759"/>
<dbReference type="InterPro" id="IPR037252">
    <property type="entry name" value="Mib_Herc2_sf"/>
</dbReference>
<feature type="domain" description="MIB/HERC2" evidence="3">
    <location>
        <begin position="183"/>
        <end position="256"/>
    </location>
</feature>
<feature type="signal peptide" evidence="2">
    <location>
        <begin position="1"/>
        <end position="22"/>
    </location>
</feature>
<evidence type="ECO:0000259" key="3">
    <source>
        <dbReference type="PROSITE" id="PS51416"/>
    </source>
</evidence>
<dbReference type="SUPFAM" id="SSF159034">
    <property type="entry name" value="Mib/herc2 domain-like"/>
    <property type="match status" value="1"/>
</dbReference>
<dbReference type="AlphaFoldDB" id="A0A210QA88"/>
<evidence type="ECO:0000313" key="5">
    <source>
        <dbReference type="Proteomes" id="UP000242188"/>
    </source>
</evidence>
<dbReference type="InterPro" id="IPR010606">
    <property type="entry name" value="Mib_Herc2"/>
</dbReference>
<reference evidence="4 5" key="1">
    <citation type="journal article" date="2017" name="Nat. Ecol. Evol.">
        <title>Scallop genome provides insights into evolution of bilaterian karyotype and development.</title>
        <authorList>
            <person name="Wang S."/>
            <person name="Zhang J."/>
            <person name="Jiao W."/>
            <person name="Li J."/>
            <person name="Xun X."/>
            <person name="Sun Y."/>
            <person name="Guo X."/>
            <person name="Huan P."/>
            <person name="Dong B."/>
            <person name="Zhang L."/>
            <person name="Hu X."/>
            <person name="Sun X."/>
            <person name="Wang J."/>
            <person name="Zhao C."/>
            <person name="Wang Y."/>
            <person name="Wang D."/>
            <person name="Huang X."/>
            <person name="Wang R."/>
            <person name="Lv J."/>
            <person name="Li Y."/>
            <person name="Zhang Z."/>
            <person name="Liu B."/>
            <person name="Lu W."/>
            <person name="Hui Y."/>
            <person name="Liang J."/>
            <person name="Zhou Z."/>
            <person name="Hou R."/>
            <person name="Li X."/>
            <person name="Liu Y."/>
            <person name="Li H."/>
            <person name="Ning X."/>
            <person name="Lin Y."/>
            <person name="Zhao L."/>
            <person name="Xing Q."/>
            <person name="Dou J."/>
            <person name="Li Y."/>
            <person name="Mao J."/>
            <person name="Guo H."/>
            <person name="Dou H."/>
            <person name="Li T."/>
            <person name="Mu C."/>
            <person name="Jiang W."/>
            <person name="Fu Q."/>
            <person name="Fu X."/>
            <person name="Miao Y."/>
            <person name="Liu J."/>
            <person name="Yu Q."/>
            <person name="Li R."/>
            <person name="Liao H."/>
            <person name="Li X."/>
            <person name="Kong Y."/>
            <person name="Jiang Z."/>
            <person name="Chourrout D."/>
            <person name="Li R."/>
            <person name="Bao Z."/>
        </authorList>
    </citation>
    <scope>NUCLEOTIDE SEQUENCE [LARGE SCALE GENOMIC DNA]</scope>
    <source>
        <strain evidence="4 5">PY_sf001</strain>
    </source>
</reference>
<keyword evidence="5" id="KW-1185">Reference proteome</keyword>
<evidence type="ECO:0000256" key="2">
    <source>
        <dbReference type="SAM" id="SignalP"/>
    </source>
</evidence>
<dbReference type="Proteomes" id="UP000242188">
    <property type="component" value="Unassembled WGS sequence"/>
</dbReference>
<feature type="coiled-coil region" evidence="1">
    <location>
        <begin position="36"/>
        <end position="70"/>
    </location>
</feature>
<keyword evidence="2" id="KW-0732">Signal</keyword>
<dbReference type="GO" id="GO:0004842">
    <property type="term" value="F:ubiquitin-protein transferase activity"/>
    <property type="evidence" value="ECO:0007669"/>
    <property type="project" value="InterPro"/>
</dbReference>
<sequence length="268" mass="29982">MFWSVIAAVILMSVSWTQDVTGELSSPPNPMEGNEAVSFQQEINHFQSQLQDLQSNFNLQQQENSQLRTSVSLLLATVSQLQTIVTELQHAVPSQNTTTSEVQNQSTSLTLMQSYLESFSASYNASVRDLQSSFAQLQDKVTELDDVNIELQTTLLHSQELQQNAIGVQGNVTEFLCEHFTHSNVSVAGNVTAGTAVIRGRDWTYGEQDGHDHVTGVVMDKHTPAGLAYVHWENGLENIYRVGYAGGFDLYYYYPDVLRKFRHVLCQN</sequence>
<keyword evidence="1" id="KW-0175">Coiled coil</keyword>
<evidence type="ECO:0000313" key="4">
    <source>
        <dbReference type="EMBL" id="OWF45650.1"/>
    </source>
</evidence>
<dbReference type="PROSITE" id="PS51416">
    <property type="entry name" value="MIB_HERC2"/>
    <property type="match status" value="1"/>
</dbReference>
<dbReference type="Pfam" id="PF06701">
    <property type="entry name" value="MIB_HERC2"/>
    <property type="match status" value="1"/>
</dbReference>
<name>A0A210QA88_MIZYE</name>
<gene>
    <name evidence="4" type="ORF">KP79_PYT05952</name>
</gene>
<organism evidence="4 5">
    <name type="scientific">Mizuhopecten yessoensis</name>
    <name type="common">Japanese scallop</name>
    <name type="synonym">Patinopecten yessoensis</name>
    <dbReference type="NCBI Taxonomy" id="6573"/>
    <lineage>
        <taxon>Eukaryota</taxon>
        <taxon>Metazoa</taxon>
        <taxon>Spiralia</taxon>
        <taxon>Lophotrochozoa</taxon>
        <taxon>Mollusca</taxon>
        <taxon>Bivalvia</taxon>
        <taxon>Autobranchia</taxon>
        <taxon>Pteriomorphia</taxon>
        <taxon>Pectinida</taxon>
        <taxon>Pectinoidea</taxon>
        <taxon>Pectinidae</taxon>
        <taxon>Mizuhopecten</taxon>
    </lineage>
</organism>
<accession>A0A210QA88</accession>
<dbReference type="Gene3D" id="2.30.30.40">
    <property type="entry name" value="SH3 Domains"/>
    <property type="match status" value="1"/>
</dbReference>
<proteinExistence type="predicted"/>
<dbReference type="GO" id="GO:0046872">
    <property type="term" value="F:metal ion binding"/>
    <property type="evidence" value="ECO:0007669"/>
    <property type="project" value="InterPro"/>
</dbReference>
<dbReference type="GO" id="GO:0016567">
    <property type="term" value="P:protein ubiquitination"/>
    <property type="evidence" value="ECO:0007669"/>
    <property type="project" value="InterPro"/>
</dbReference>
<feature type="chain" id="PRO_5013075176" evidence="2">
    <location>
        <begin position="23"/>
        <end position="268"/>
    </location>
</feature>
<protein>
    <submittedName>
        <fullName evidence="4">E3 ubiquitin-protein ligase MIB2</fullName>
    </submittedName>
</protein>